<dbReference type="Proteomes" id="UP000683000">
    <property type="component" value="Unassembled WGS sequence"/>
</dbReference>
<proteinExistence type="predicted"/>
<protein>
    <submittedName>
        <fullName evidence="1">Uncharacterized protein</fullName>
    </submittedName>
</protein>
<comment type="caution">
    <text evidence="1">The sequence shown here is derived from an EMBL/GenBank/DDBJ whole genome shotgun (WGS) entry which is preliminary data.</text>
</comment>
<dbReference type="AlphaFoldDB" id="A0A8I3AEV9"/>
<keyword evidence="2" id="KW-1185">Reference proteome</keyword>
<evidence type="ECO:0000313" key="1">
    <source>
        <dbReference type="EMBL" id="KAG6379805.1"/>
    </source>
</evidence>
<name>A0A8I3AEV9_9AGAM</name>
<gene>
    <name evidence="1" type="ORF">JVT61DRAFT_10350</name>
</gene>
<dbReference type="EMBL" id="JAGFBS010000004">
    <property type="protein sequence ID" value="KAG6379805.1"/>
    <property type="molecule type" value="Genomic_DNA"/>
</dbReference>
<sequence length="91" mass="10579">MKEGKQTHHNVDEKEGVTASPCKWAELLSQDYFWQFMEHVQPMGIHMFDGKLNMKLHWLHKMMLGLVLPQLRLIARLSCSRWCGLTKPSGS</sequence>
<organism evidence="1 2">
    <name type="scientific">Boletus reticuloceps</name>
    <dbReference type="NCBI Taxonomy" id="495285"/>
    <lineage>
        <taxon>Eukaryota</taxon>
        <taxon>Fungi</taxon>
        <taxon>Dikarya</taxon>
        <taxon>Basidiomycota</taxon>
        <taxon>Agaricomycotina</taxon>
        <taxon>Agaricomycetes</taxon>
        <taxon>Agaricomycetidae</taxon>
        <taxon>Boletales</taxon>
        <taxon>Boletineae</taxon>
        <taxon>Boletaceae</taxon>
        <taxon>Boletoideae</taxon>
        <taxon>Boletus</taxon>
    </lineage>
</organism>
<evidence type="ECO:0000313" key="2">
    <source>
        <dbReference type="Proteomes" id="UP000683000"/>
    </source>
</evidence>
<reference evidence="1" key="1">
    <citation type="submission" date="2021-03" db="EMBL/GenBank/DDBJ databases">
        <title>Evolutionary innovations through gain and loss of genes in the ectomycorrhizal Boletales.</title>
        <authorList>
            <person name="Wu G."/>
            <person name="Miyauchi S."/>
            <person name="Morin E."/>
            <person name="Yang Z.-L."/>
            <person name="Xu J."/>
            <person name="Martin F.M."/>
        </authorList>
    </citation>
    <scope>NUCLEOTIDE SEQUENCE</scope>
    <source>
        <strain evidence="1">BR01</strain>
    </source>
</reference>
<accession>A0A8I3AEV9</accession>